<feature type="compositionally biased region" description="Polar residues" evidence="1">
    <location>
        <begin position="264"/>
        <end position="273"/>
    </location>
</feature>
<feature type="transmembrane region" description="Helical" evidence="2">
    <location>
        <begin position="457"/>
        <end position="475"/>
    </location>
</feature>
<evidence type="ECO:0000313" key="3">
    <source>
        <dbReference type="EMBL" id="KAB1185151.1"/>
    </source>
</evidence>
<comment type="caution">
    <text evidence="3">The sequence shown here is derived from an EMBL/GenBank/DDBJ whole genome shotgun (WGS) entry which is preliminary data.</text>
</comment>
<evidence type="ECO:0000256" key="1">
    <source>
        <dbReference type="SAM" id="MobiDB-lite"/>
    </source>
</evidence>
<gene>
    <name evidence="3" type="ORF">Hfx1149_16670</name>
</gene>
<feature type="transmembrane region" description="Helical" evidence="2">
    <location>
        <begin position="402"/>
        <end position="422"/>
    </location>
</feature>
<sequence length="478" mass="51931">MPPRARRLGGLVVLAVFVILSMSAVSSVSAIDLTPADLFDDGRAEPDGVEDAEAVRLVSVGPEQDRLWPFTSRGKSFDTLTLPINVVVEGDSARVRSLLVYSQDARWDETNESWKEVPGERNLSSADGSVWGPATGADRYTYVDTDAPGALWVDESTQLHDGTYFGSRIHLRLYGVGSQGNSWTAIQAHRDYWDWFRLRHTVTGLAGPQHTVERDLMDQPAVTEVRRVRYGNGGIFDADGWVTVVELAPPQLVSEESVDDQPVSDDTASSTNNDVDDAEPEPTSSTIELTDSLVVLSLVALAIAGVGGLATFARDGDRTGALTERFHRSRLGDPRVQRAIALFATLVLLPLFIRWVALVLEGFAPNHPKIIAGLLYPVFALGPPAVALWLPRGYSSERWFGLAFLGYGIGLVVDFGFVGVSVVPLDLVLHRFVVLVSLGLLAVVGHRRSGFDDANSLALPATIGLWILLLLWPLFLGV</sequence>
<feature type="transmembrane region" description="Helical" evidence="2">
    <location>
        <begin position="428"/>
        <end position="445"/>
    </location>
</feature>
<keyword evidence="2" id="KW-1133">Transmembrane helix</keyword>
<feature type="region of interest" description="Disordered" evidence="1">
    <location>
        <begin position="253"/>
        <end position="285"/>
    </location>
</feature>
<organism evidence="3">
    <name type="scientific">Haloferax sp. CBA1149</name>
    <dbReference type="NCBI Taxonomy" id="2650753"/>
    <lineage>
        <taxon>Archaea</taxon>
        <taxon>Methanobacteriati</taxon>
        <taxon>Methanobacteriota</taxon>
        <taxon>Stenosarchaea group</taxon>
        <taxon>Halobacteria</taxon>
        <taxon>Halobacteriales</taxon>
        <taxon>Haloferacaceae</taxon>
        <taxon>Haloferax</taxon>
    </lineage>
</organism>
<protein>
    <submittedName>
        <fullName evidence="3">Uncharacterized protein</fullName>
    </submittedName>
</protein>
<keyword evidence="2" id="KW-0812">Transmembrane</keyword>
<dbReference type="RefSeq" id="WP_151139861.1">
    <property type="nucleotide sequence ID" value="NZ_VZUS01000005.1"/>
</dbReference>
<feature type="transmembrane region" description="Helical" evidence="2">
    <location>
        <begin position="293"/>
        <end position="313"/>
    </location>
</feature>
<name>A0A643JRJ8_9EURY</name>
<dbReference type="AlphaFoldDB" id="A0A643JRJ8"/>
<accession>A0A643JRJ8</accession>
<dbReference type="EMBL" id="VZUS01000005">
    <property type="protein sequence ID" value="KAB1185151.1"/>
    <property type="molecule type" value="Genomic_DNA"/>
</dbReference>
<reference evidence="3" key="1">
    <citation type="submission" date="2019-09" db="EMBL/GenBank/DDBJ databases">
        <title>Genomic analysis of Haloferax sp. CBA1149.</title>
        <authorList>
            <person name="Roh S.W."/>
        </authorList>
    </citation>
    <scope>NUCLEOTIDE SEQUENCE</scope>
    <source>
        <strain evidence="3">CBA1149</strain>
    </source>
</reference>
<proteinExistence type="predicted"/>
<feature type="transmembrane region" description="Helical" evidence="2">
    <location>
        <begin position="339"/>
        <end position="358"/>
    </location>
</feature>
<evidence type="ECO:0000256" key="2">
    <source>
        <dbReference type="SAM" id="Phobius"/>
    </source>
</evidence>
<keyword evidence="2" id="KW-0472">Membrane</keyword>
<feature type="transmembrane region" description="Helical" evidence="2">
    <location>
        <begin position="370"/>
        <end position="390"/>
    </location>
</feature>